<dbReference type="FunFam" id="1.25.40.430:FF:000003">
    <property type="entry name" value="Checkpoint serine/threonine-protein kinase BUB1"/>
    <property type="match status" value="1"/>
</dbReference>
<dbReference type="AlphaFoldDB" id="A0A7R9QAJ6"/>
<feature type="region of interest" description="Disordered" evidence="1">
    <location>
        <begin position="194"/>
        <end position="303"/>
    </location>
</feature>
<feature type="region of interest" description="Disordered" evidence="1">
    <location>
        <begin position="428"/>
        <end position="450"/>
    </location>
</feature>
<feature type="compositionally biased region" description="Polar residues" evidence="1">
    <location>
        <begin position="244"/>
        <end position="257"/>
    </location>
</feature>
<evidence type="ECO:0000259" key="2">
    <source>
        <dbReference type="PROSITE" id="PS51489"/>
    </source>
</evidence>
<protein>
    <recommendedName>
        <fullName evidence="2">BUB1 N-terminal domain-containing protein</fullName>
    </recommendedName>
</protein>
<feature type="domain" description="BUB1 N-terminal" evidence="2">
    <location>
        <begin position="45"/>
        <end position="209"/>
    </location>
</feature>
<dbReference type="GO" id="GO:0051754">
    <property type="term" value="P:meiotic sister chromatid cohesion, centromeric"/>
    <property type="evidence" value="ECO:0007669"/>
    <property type="project" value="TreeGrafter"/>
</dbReference>
<dbReference type="Gene3D" id="1.25.40.430">
    <property type="match status" value="1"/>
</dbReference>
<evidence type="ECO:0000313" key="3">
    <source>
        <dbReference type="EMBL" id="CAD7638372.1"/>
    </source>
</evidence>
<accession>A0A7R9QAJ6</accession>
<dbReference type="InterPro" id="IPR015661">
    <property type="entry name" value="Bub1/Mad3"/>
</dbReference>
<proteinExistence type="predicted"/>
<dbReference type="Proteomes" id="UP000728032">
    <property type="component" value="Unassembled WGS sequence"/>
</dbReference>
<gene>
    <name evidence="3" type="ORF">ONB1V03_LOCUS1365</name>
</gene>
<dbReference type="PROSITE" id="PS51489">
    <property type="entry name" value="BUB1_N"/>
    <property type="match status" value="1"/>
</dbReference>
<dbReference type="GO" id="GO:0032991">
    <property type="term" value="C:protein-containing complex"/>
    <property type="evidence" value="ECO:0007669"/>
    <property type="project" value="UniProtKB-ARBA"/>
</dbReference>
<evidence type="ECO:0000313" key="4">
    <source>
        <dbReference type="Proteomes" id="UP000728032"/>
    </source>
</evidence>
<reference evidence="3" key="1">
    <citation type="submission" date="2020-11" db="EMBL/GenBank/DDBJ databases">
        <authorList>
            <person name="Tran Van P."/>
        </authorList>
    </citation>
    <scope>NUCLEOTIDE SEQUENCE</scope>
</reference>
<keyword evidence="4" id="KW-1185">Reference proteome</keyword>
<dbReference type="EMBL" id="OC915049">
    <property type="protein sequence ID" value="CAD7638372.1"/>
    <property type="molecule type" value="Genomic_DNA"/>
</dbReference>
<feature type="region of interest" description="Disordered" evidence="1">
    <location>
        <begin position="323"/>
        <end position="357"/>
    </location>
</feature>
<dbReference type="OrthoDB" id="6502899at2759"/>
<sequence>MSSEWELLKENVEPLKSGRSMKTLKNALTQNASDLNAREERRKEFESELRTYEGSDLLSVYYDYIQWIEQNYPLGGNEANLKTLLEKCIEQFYELDEYRNDKRLLSIFLKFIKRVDSPLEMFQFFHENGFAEQLSDFYINWSFHLENTKNCRKAADVLRLGIARNAEPMGPLTAALEQLEFRVAKAIVNHKTDDLNENASDDEPKRQPLNKLKTKTAKKGRTDAPVSRVGNAVKKTGDGLKASTGASNSGQMTSNKTPAIYCDENDPTLPEKVSTGTVKTSRSAKHVSSVGNVGQENERKAGKWSENQLKLKSIAKSEPKFTIHADEDSEDECPERVKKPPQSNALKVRPRGADSPPIARFEKADPLKKFYFNEHKLFAGGEEFCFEEIRGRQWMLKRKHEEEDNRKAKLEEEVEELKQQIQLLLHSQQNAQQLSDNSSEMGSNIDSQNM</sequence>
<evidence type="ECO:0000256" key="1">
    <source>
        <dbReference type="SAM" id="MobiDB-lite"/>
    </source>
</evidence>
<dbReference type="InterPro" id="IPR013212">
    <property type="entry name" value="Mad3/Bub1_I"/>
</dbReference>
<dbReference type="GO" id="GO:0004672">
    <property type="term" value="F:protein kinase activity"/>
    <property type="evidence" value="ECO:0007669"/>
    <property type="project" value="TreeGrafter"/>
</dbReference>
<dbReference type="Pfam" id="PF08311">
    <property type="entry name" value="Mad3_BUB1_I"/>
    <property type="match status" value="1"/>
</dbReference>
<dbReference type="GO" id="GO:0007094">
    <property type="term" value="P:mitotic spindle assembly checkpoint signaling"/>
    <property type="evidence" value="ECO:0007669"/>
    <property type="project" value="InterPro"/>
</dbReference>
<dbReference type="SMART" id="SM00777">
    <property type="entry name" value="Mad3_BUB1_I"/>
    <property type="match status" value="1"/>
</dbReference>
<dbReference type="EMBL" id="CAJPVJ010000224">
    <property type="protein sequence ID" value="CAG2161763.1"/>
    <property type="molecule type" value="Genomic_DNA"/>
</dbReference>
<dbReference type="PANTHER" id="PTHR14030">
    <property type="entry name" value="MITOTIC CHECKPOINT SERINE/THREONINE-PROTEIN KINASE BUB1"/>
    <property type="match status" value="1"/>
</dbReference>
<organism evidence="3">
    <name type="scientific">Oppiella nova</name>
    <dbReference type="NCBI Taxonomy" id="334625"/>
    <lineage>
        <taxon>Eukaryota</taxon>
        <taxon>Metazoa</taxon>
        <taxon>Ecdysozoa</taxon>
        <taxon>Arthropoda</taxon>
        <taxon>Chelicerata</taxon>
        <taxon>Arachnida</taxon>
        <taxon>Acari</taxon>
        <taxon>Acariformes</taxon>
        <taxon>Sarcoptiformes</taxon>
        <taxon>Oribatida</taxon>
        <taxon>Brachypylina</taxon>
        <taxon>Oppioidea</taxon>
        <taxon>Oppiidae</taxon>
        <taxon>Oppiella</taxon>
    </lineage>
</organism>
<dbReference type="GO" id="GO:0005634">
    <property type="term" value="C:nucleus"/>
    <property type="evidence" value="ECO:0007669"/>
    <property type="project" value="TreeGrafter"/>
</dbReference>
<name>A0A7R9QAJ6_9ACAR</name>
<dbReference type="PANTHER" id="PTHR14030:SF4">
    <property type="entry name" value="BUB1 KINASE, ISOFORM A-RELATED"/>
    <property type="match status" value="1"/>
</dbReference>